<protein>
    <submittedName>
        <fullName evidence="9">MFS family permease</fullName>
    </submittedName>
</protein>
<sequence length="440" mass="44458">MSTEQSARTRHVRGVSLPSAPPAAETSAPNRSIPRIVIASAMVLALSGPGQTAGIAVFVDHVIADLGVGRSAVSLAYMAGTLSGALALPWIGRAVDRFGVQRVLALVALGFGSFLMLLACAQELVGLTAGFVGVRALGQGGMSMIATTAVAISVTRNRGTLLGLTSSLGAAGISLFPLLAERAITVLDWRYTFVAEGLLIWVVVLPLALWGLRGAAWAPSADEAGPQSPGSGTGAPAWPLSVIARTSMFWAMAGAIACSGLVSTAVFFHQISVLGEQGLTPAQAAANFLPQTVAGLGAALLFGSAADRVSPKLLMSAAMAMHALALVTLPLVAPGWGALLYGAALGAAASGARAVESAALPFYFGTASLGTLRGLTQSVAVASTAVGPILLSLAHGWADSYRPGIMGLALLCAVVAVAVCFARKPRTSLSPPVSHHDQVG</sequence>
<feature type="domain" description="Major facilitator superfamily (MFS) profile" evidence="8">
    <location>
        <begin position="36"/>
        <end position="428"/>
    </location>
</feature>
<evidence type="ECO:0000256" key="7">
    <source>
        <dbReference type="SAM" id="Phobius"/>
    </source>
</evidence>
<dbReference type="PANTHER" id="PTHR43385">
    <property type="entry name" value="RIBOFLAVIN TRANSPORTER RIBJ"/>
    <property type="match status" value="1"/>
</dbReference>
<gene>
    <name evidence="9" type="ORF">H4W79_001765</name>
</gene>
<keyword evidence="4 7" id="KW-1133">Transmembrane helix</keyword>
<dbReference type="Pfam" id="PF07690">
    <property type="entry name" value="MFS_1"/>
    <property type="match status" value="1"/>
</dbReference>
<evidence type="ECO:0000259" key="8">
    <source>
        <dbReference type="PROSITE" id="PS50850"/>
    </source>
</evidence>
<feature type="transmembrane region" description="Helical" evidence="7">
    <location>
        <begin position="288"/>
        <end position="306"/>
    </location>
</feature>
<feature type="transmembrane region" description="Helical" evidence="7">
    <location>
        <begin position="248"/>
        <end position="268"/>
    </location>
</feature>
<name>A0ABR9HEU7_9ACTN</name>
<evidence type="ECO:0000313" key="10">
    <source>
        <dbReference type="Proteomes" id="UP000598217"/>
    </source>
</evidence>
<keyword evidence="2" id="KW-0813">Transport</keyword>
<keyword evidence="3 7" id="KW-0812">Transmembrane</keyword>
<dbReference type="PROSITE" id="PS50850">
    <property type="entry name" value="MFS"/>
    <property type="match status" value="1"/>
</dbReference>
<keyword evidence="10" id="KW-1185">Reference proteome</keyword>
<evidence type="ECO:0000256" key="3">
    <source>
        <dbReference type="ARBA" id="ARBA00022692"/>
    </source>
</evidence>
<evidence type="ECO:0000256" key="2">
    <source>
        <dbReference type="ARBA" id="ARBA00022448"/>
    </source>
</evidence>
<feature type="transmembrane region" description="Helical" evidence="7">
    <location>
        <begin position="161"/>
        <end position="179"/>
    </location>
</feature>
<comment type="caution">
    <text evidence="9">The sequence shown here is derived from an EMBL/GenBank/DDBJ whole genome shotgun (WGS) entry which is preliminary data.</text>
</comment>
<dbReference type="EMBL" id="JADBDY010000001">
    <property type="protein sequence ID" value="MBE1457551.1"/>
    <property type="molecule type" value="Genomic_DNA"/>
</dbReference>
<feature type="transmembrane region" description="Helical" evidence="7">
    <location>
        <begin position="36"/>
        <end position="59"/>
    </location>
</feature>
<dbReference type="PANTHER" id="PTHR43385:SF1">
    <property type="entry name" value="RIBOFLAVIN TRANSPORTER RIBJ"/>
    <property type="match status" value="1"/>
</dbReference>
<dbReference type="Gene3D" id="1.20.1250.20">
    <property type="entry name" value="MFS general substrate transporter like domains"/>
    <property type="match status" value="2"/>
</dbReference>
<dbReference type="InterPro" id="IPR020846">
    <property type="entry name" value="MFS_dom"/>
</dbReference>
<keyword evidence="5 7" id="KW-0472">Membrane</keyword>
<dbReference type="InterPro" id="IPR052983">
    <property type="entry name" value="MFS_Riboflavin_Transporter"/>
</dbReference>
<proteinExistence type="predicted"/>
<feature type="transmembrane region" description="Helical" evidence="7">
    <location>
        <begin position="404"/>
        <end position="422"/>
    </location>
</feature>
<evidence type="ECO:0000256" key="1">
    <source>
        <dbReference type="ARBA" id="ARBA00004651"/>
    </source>
</evidence>
<evidence type="ECO:0000313" key="9">
    <source>
        <dbReference type="EMBL" id="MBE1457551.1"/>
    </source>
</evidence>
<evidence type="ECO:0000256" key="6">
    <source>
        <dbReference type="SAM" id="MobiDB-lite"/>
    </source>
</evidence>
<feature type="compositionally biased region" description="Low complexity" evidence="6">
    <location>
        <begin position="16"/>
        <end position="28"/>
    </location>
</feature>
<feature type="region of interest" description="Disordered" evidence="6">
    <location>
        <begin position="1"/>
        <end position="28"/>
    </location>
</feature>
<organism evidence="9 10">
    <name type="scientific">Nocardiopsis terrae</name>
    <dbReference type="NCBI Taxonomy" id="372655"/>
    <lineage>
        <taxon>Bacteria</taxon>
        <taxon>Bacillati</taxon>
        <taxon>Actinomycetota</taxon>
        <taxon>Actinomycetes</taxon>
        <taxon>Streptosporangiales</taxon>
        <taxon>Nocardiopsidaceae</taxon>
        <taxon>Nocardiopsis</taxon>
    </lineage>
</organism>
<accession>A0ABR9HEU7</accession>
<comment type="subcellular location">
    <subcellularLocation>
        <location evidence="1">Cell membrane</location>
        <topology evidence="1">Multi-pass membrane protein</topology>
    </subcellularLocation>
</comment>
<evidence type="ECO:0000256" key="4">
    <source>
        <dbReference type="ARBA" id="ARBA00022989"/>
    </source>
</evidence>
<feature type="transmembrane region" description="Helical" evidence="7">
    <location>
        <begin position="103"/>
        <end position="124"/>
    </location>
</feature>
<dbReference type="InterPro" id="IPR011701">
    <property type="entry name" value="MFS"/>
</dbReference>
<reference evidence="9 10" key="1">
    <citation type="submission" date="2020-10" db="EMBL/GenBank/DDBJ databases">
        <title>Sequencing the genomes of 1000 actinobacteria strains.</title>
        <authorList>
            <person name="Klenk H.-P."/>
        </authorList>
    </citation>
    <scope>NUCLEOTIDE SEQUENCE [LARGE SCALE GENOMIC DNA]</scope>
    <source>
        <strain evidence="9 10">DSM 45157</strain>
    </source>
</reference>
<dbReference type="SUPFAM" id="SSF103473">
    <property type="entry name" value="MFS general substrate transporter"/>
    <property type="match status" value="1"/>
</dbReference>
<feature type="transmembrane region" description="Helical" evidence="7">
    <location>
        <begin position="191"/>
        <end position="212"/>
    </location>
</feature>
<dbReference type="InterPro" id="IPR036259">
    <property type="entry name" value="MFS_trans_sf"/>
</dbReference>
<feature type="transmembrane region" description="Helical" evidence="7">
    <location>
        <begin position="136"/>
        <end position="154"/>
    </location>
</feature>
<feature type="transmembrane region" description="Helical" evidence="7">
    <location>
        <begin position="71"/>
        <end position="91"/>
    </location>
</feature>
<evidence type="ECO:0000256" key="5">
    <source>
        <dbReference type="ARBA" id="ARBA00023136"/>
    </source>
</evidence>
<dbReference type="Proteomes" id="UP000598217">
    <property type="component" value="Unassembled WGS sequence"/>
</dbReference>